<keyword evidence="7" id="KW-0539">Nucleus</keyword>
<evidence type="ECO:0000256" key="2">
    <source>
        <dbReference type="ARBA" id="ARBA00007025"/>
    </source>
</evidence>
<evidence type="ECO:0000313" key="8">
    <source>
        <dbReference type="Proteomes" id="UP000079169"/>
    </source>
</evidence>
<dbReference type="PANTHER" id="PTHR45797">
    <property type="entry name" value="RAD54-LIKE"/>
    <property type="match status" value="1"/>
</dbReference>
<dbReference type="GeneID" id="103520423"/>
<evidence type="ECO:0000256" key="4">
    <source>
        <dbReference type="ARBA" id="ARBA00022806"/>
    </source>
</evidence>
<sequence length="131" mass="15537">MAMRFQWADWKVEGQLRLVLRLKKDYYRNEMELRGEPVVSEEEKEEEAEAQFWWTNLVSDEDIEDITNSNKLLAFMFVLKQCEEIGDKLLVFSQSLETLSLLEYFLNRIDEASQDGTLDQNLSQFQASWTL</sequence>
<dbReference type="PaxDb" id="121845-A0A1S3DL16"/>
<dbReference type="InterPro" id="IPR027417">
    <property type="entry name" value="P-loop_NTPase"/>
</dbReference>
<organism evidence="8 9">
    <name type="scientific">Diaphorina citri</name>
    <name type="common">Asian citrus psyllid</name>
    <dbReference type="NCBI Taxonomy" id="121845"/>
    <lineage>
        <taxon>Eukaryota</taxon>
        <taxon>Metazoa</taxon>
        <taxon>Ecdysozoa</taxon>
        <taxon>Arthropoda</taxon>
        <taxon>Hexapoda</taxon>
        <taxon>Insecta</taxon>
        <taxon>Pterygota</taxon>
        <taxon>Neoptera</taxon>
        <taxon>Paraneoptera</taxon>
        <taxon>Hemiptera</taxon>
        <taxon>Sternorrhyncha</taxon>
        <taxon>Psylloidea</taxon>
        <taxon>Psyllidae</taxon>
        <taxon>Diaphorininae</taxon>
        <taxon>Diaphorina</taxon>
    </lineage>
</organism>
<dbReference type="STRING" id="121845.A0A1S3DL16"/>
<evidence type="ECO:0000256" key="5">
    <source>
        <dbReference type="ARBA" id="ARBA00022840"/>
    </source>
</evidence>
<keyword evidence="8" id="KW-1185">Reference proteome</keyword>
<gene>
    <name evidence="9" type="primary">LOC103520423</name>
</gene>
<keyword evidence="5" id="KW-0067">ATP-binding</keyword>
<dbReference type="GO" id="GO:0003677">
    <property type="term" value="F:DNA binding"/>
    <property type="evidence" value="ECO:0007669"/>
    <property type="project" value="UniProtKB-KW"/>
</dbReference>
<evidence type="ECO:0000313" key="9">
    <source>
        <dbReference type="RefSeq" id="XP_008483734.1"/>
    </source>
</evidence>
<name>A0A1S3DL16_DIACI</name>
<evidence type="ECO:0000256" key="7">
    <source>
        <dbReference type="ARBA" id="ARBA00023242"/>
    </source>
</evidence>
<dbReference type="GO" id="GO:0005634">
    <property type="term" value="C:nucleus"/>
    <property type="evidence" value="ECO:0007669"/>
    <property type="project" value="UniProtKB-SubCell"/>
</dbReference>
<dbReference type="InterPro" id="IPR044574">
    <property type="entry name" value="ARIP4-like"/>
</dbReference>
<dbReference type="PANTHER" id="PTHR45797:SF3">
    <property type="entry name" value="TRANSCRIPTIONAL REGULATOR ATRX HOMOLOG"/>
    <property type="match status" value="1"/>
</dbReference>
<keyword evidence="3" id="KW-0547">Nucleotide-binding</keyword>
<evidence type="ECO:0000256" key="3">
    <source>
        <dbReference type="ARBA" id="ARBA00022741"/>
    </source>
</evidence>
<protein>
    <submittedName>
        <fullName evidence="9">Transcriptional regulator ATRX homolog</fullName>
    </submittedName>
</protein>
<proteinExistence type="inferred from homology"/>
<evidence type="ECO:0000256" key="1">
    <source>
        <dbReference type="ARBA" id="ARBA00004123"/>
    </source>
</evidence>
<dbReference type="KEGG" id="dci:103520423"/>
<keyword evidence="4" id="KW-0347">Helicase</keyword>
<dbReference type="Gene3D" id="3.40.50.300">
    <property type="entry name" value="P-loop containing nucleotide triphosphate hydrolases"/>
    <property type="match status" value="1"/>
</dbReference>
<keyword evidence="4" id="KW-0378">Hydrolase</keyword>
<reference evidence="9" key="1">
    <citation type="submission" date="2025-08" db="UniProtKB">
        <authorList>
            <consortium name="RefSeq"/>
        </authorList>
    </citation>
    <scope>IDENTIFICATION</scope>
</reference>
<dbReference type="GO" id="GO:0016887">
    <property type="term" value="F:ATP hydrolysis activity"/>
    <property type="evidence" value="ECO:0007669"/>
    <property type="project" value="InterPro"/>
</dbReference>
<dbReference type="AlphaFoldDB" id="A0A1S3DL16"/>
<comment type="similarity">
    <text evidence="2">Belongs to the SNF2/RAD54 helicase family.</text>
</comment>
<keyword evidence="6" id="KW-0238">DNA-binding</keyword>
<accession>A0A1S3DL16</accession>
<feature type="non-terminal residue" evidence="9">
    <location>
        <position position="131"/>
    </location>
</feature>
<dbReference type="GO" id="GO:0004386">
    <property type="term" value="F:helicase activity"/>
    <property type="evidence" value="ECO:0007669"/>
    <property type="project" value="UniProtKB-KW"/>
</dbReference>
<dbReference type="RefSeq" id="XP_008483734.1">
    <property type="nucleotide sequence ID" value="XM_008485512.1"/>
</dbReference>
<dbReference type="GO" id="GO:0005524">
    <property type="term" value="F:ATP binding"/>
    <property type="evidence" value="ECO:0007669"/>
    <property type="project" value="UniProtKB-KW"/>
</dbReference>
<evidence type="ECO:0000256" key="6">
    <source>
        <dbReference type="ARBA" id="ARBA00023125"/>
    </source>
</evidence>
<dbReference type="Proteomes" id="UP000079169">
    <property type="component" value="Unplaced"/>
</dbReference>
<comment type="subcellular location">
    <subcellularLocation>
        <location evidence="1">Nucleus</location>
    </subcellularLocation>
</comment>